<feature type="disulfide bond" evidence="5">
    <location>
        <begin position="103"/>
        <end position="112"/>
    </location>
</feature>
<dbReference type="Proteomes" id="UP000429607">
    <property type="component" value="Unassembled WGS sequence"/>
</dbReference>
<evidence type="ECO:0000256" key="6">
    <source>
        <dbReference type="SAM" id="SignalP"/>
    </source>
</evidence>
<dbReference type="SUPFAM" id="SSF57196">
    <property type="entry name" value="EGF/Laminin"/>
    <property type="match status" value="1"/>
</dbReference>
<dbReference type="PROSITE" id="PS50026">
    <property type="entry name" value="EGF_3"/>
    <property type="match status" value="2"/>
</dbReference>
<keyword evidence="3 5" id="KW-1015">Disulfide bond</keyword>
<evidence type="ECO:0000256" key="3">
    <source>
        <dbReference type="ARBA" id="ARBA00023157"/>
    </source>
</evidence>
<dbReference type="AlphaFoldDB" id="A0A6A3J968"/>
<dbReference type="EMBL" id="QXFV01002264">
    <property type="protein sequence ID" value="KAE8990297.1"/>
    <property type="molecule type" value="Genomic_DNA"/>
</dbReference>
<comment type="caution">
    <text evidence="8">The sequence shown here is derived from an EMBL/GenBank/DDBJ whole genome shotgun (WGS) entry which is preliminary data.</text>
</comment>
<feature type="domain" description="EGF-like" evidence="7">
    <location>
        <begin position="30"/>
        <end position="62"/>
    </location>
</feature>
<comment type="caution">
    <text evidence="5">Lacks conserved residue(s) required for the propagation of feature annotation.</text>
</comment>
<evidence type="ECO:0000256" key="4">
    <source>
        <dbReference type="ARBA" id="ARBA00023180"/>
    </source>
</evidence>
<keyword evidence="2" id="KW-0677">Repeat</keyword>
<dbReference type="PROSITE" id="PS00022">
    <property type="entry name" value="EGF_1"/>
    <property type="match status" value="2"/>
</dbReference>
<dbReference type="SMART" id="SM00181">
    <property type="entry name" value="EGF"/>
    <property type="match status" value="2"/>
</dbReference>
<evidence type="ECO:0000256" key="1">
    <source>
        <dbReference type="ARBA" id="ARBA00022536"/>
    </source>
</evidence>
<dbReference type="InterPro" id="IPR051216">
    <property type="entry name" value="Teneurin"/>
</dbReference>
<gene>
    <name evidence="8" type="ORF">PR001_g21528</name>
</gene>
<name>A0A6A3J968_9STRA</name>
<dbReference type="PANTHER" id="PTHR11219">
    <property type="entry name" value="TENEURIN AND N-ACETYLGLUCOSAMINE-1-PHOSPHODIESTER ALPHA-N-ACETYLGLUCOSAMINIDASE"/>
    <property type="match status" value="1"/>
</dbReference>
<dbReference type="Pfam" id="PF23106">
    <property type="entry name" value="EGF_Teneurin"/>
    <property type="match status" value="2"/>
</dbReference>
<dbReference type="InterPro" id="IPR000742">
    <property type="entry name" value="EGF"/>
</dbReference>
<evidence type="ECO:0000313" key="9">
    <source>
        <dbReference type="Proteomes" id="UP000429607"/>
    </source>
</evidence>
<evidence type="ECO:0000256" key="5">
    <source>
        <dbReference type="PROSITE-ProRule" id="PRU00076"/>
    </source>
</evidence>
<reference evidence="8 9" key="1">
    <citation type="submission" date="2018-09" db="EMBL/GenBank/DDBJ databases">
        <title>Genomic investigation of the strawberry pathogen Phytophthora fragariae indicates pathogenicity is determined by transcriptional variation in three key races.</title>
        <authorList>
            <person name="Adams T.M."/>
            <person name="Armitage A.D."/>
            <person name="Sobczyk M.K."/>
            <person name="Bates H.J."/>
            <person name="Dunwell J.M."/>
            <person name="Nellist C.F."/>
            <person name="Harrison R.J."/>
        </authorList>
    </citation>
    <scope>NUCLEOTIDE SEQUENCE [LARGE SCALE GENOMIC DNA]</scope>
    <source>
        <strain evidence="8 9">SCRP249</strain>
    </source>
</reference>
<evidence type="ECO:0000256" key="2">
    <source>
        <dbReference type="ARBA" id="ARBA00022737"/>
    </source>
</evidence>
<feature type="domain" description="EGF-like" evidence="7">
    <location>
        <begin position="79"/>
        <end position="113"/>
    </location>
</feature>
<dbReference type="Gene3D" id="2.10.25.10">
    <property type="entry name" value="Laminin"/>
    <property type="match status" value="1"/>
</dbReference>
<protein>
    <recommendedName>
        <fullName evidence="7">EGF-like domain-containing protein</fullName>
    </recommendedName>
</protein>
<feature type="disulfide bond" evidence="5">
    <location>
        <begin position="52"/>
        <end position="61"/>
    </location>
</feature>
<dbReference type="Gene3D" id="2.60.120.260">
    <property type="entry name" value="Galactose-binding domain-like"/>
    <property type="match status" value="1"/>
</dbReference>
<proteinExistence type="predicted"/>
<dbReference type="FunFam" id="2.10.25.10:FF:000001">
    <property type="entry name" value="Tenascin C"/>
    <property type="match status" value="1"/>
</dbReference>
<dbReference type="PANTHER" id="PTHR11219:SF69">
    <property type="entry name" value="TENEURIN-A"/>
    <property type="match status" value="1"/>
</dbReference>
<dbReference type="PROSITE" id="PS01186">
    <property type="entry name" value="EGF_2"/>
    <property type="match status" value="2"/>
</dbReference>
<sequence>MGLPSVCTSRSLYHATALWLLWSGLLQVTLGYTCPNYCSSRGLCLTQGLCTCPNGWSGPDCSIASCPLGEAWADQVIGTDDGHNLAPCSNRGVCELDTGTCTCDSGFTGAACERSAFSIICWDQVCVNPVQLNCLRLWCVSQ</sequence>
<keyword evidence="6" id="KW-0732">Signal</keyword>
<evidence type="ECO:0000259" key="7">
    <source>
        <dbReference type="PROSITE" id="PS50026"/>
    </source>
</evidence>
<feature type="disulfide bond" evidence="5">
    <location>
        <begin position="34"/>
        <end position="44"/>
    </location>
</feature>
<evidence type="ECO:0000313" key="8">
    <source>
        <dbReference type="EMBL" id="KAE8990297.1"/>
    </source>
</evidence>
<keyword evidence="4" id="KW-0325">Glycoprotein</keyword>
<keyword evidence="1 5" id="KW-0245">EGF-like domain</keyword>
<accession>A0A6A3J968</accession>
<feature type="signal peptide" evidence="6">
    <location>
        <begin position="1"/>
        <end position="31"/>
    </location>
</feature>
<organism evidence="8 9">
    <name type="scientific">Phytophthora rubi</name>
    <dbReference type="NCBI Taxonomy" id="129364"/>
    <lineage>
        <taxon>Eukaryota</taxon>
        <taxon>Sar</taxon>
        <taxon>Stramenopiles</taxon>
        <taxon>Oomycota</taxon>
        <taxon>Peronosporomycetes</taxon>
        <taxon>Peronosporales</taxon>
        <taxon>Peronosporaceae</taxon>
        <taxon>Phytophthora</taxon>
    </lineage>
</organism>
<feature type="chain" id="PRO_5025486062" description="EGF-like domain-containing protein" evidence="6">
    <location>
        <begin position="32"/>
        <end position="142"/>
    </location>
</feature>